<sequence>MAETLPIGNHHKLYQYDKVSSLAYPYTPQADNLHYVSTKTIIFVSLFYLYKI</sequence>
<protein>
    <submittedName>
        <fullName evidence="1">Uncharacterized protein</fullName>
    </submittedName>
</protein>
<proteinExistence type="predicted"/>
<dbReference type="EMBL" id="FOZZ01000004">
    <property type="protein sequence ID" value="SFS69963.1"/>
    <property type="molecule type" value="Genomic_DNA"/>
</dbReference>
<accession>A0A1I6RZ24</accession>
<dbReference type="Proteomes" id="UP000198785">
    <property type="component" value="Unassembled WGS sequence"/>
</dbReference>
<evidence type="ECO:0000313" key="1">
    <source>
        <dbReference type="EMBL" id="SFS69963.1"/>
    </source>
</evidence>
<organism evidence="1 2">
    <name type="scientific">Sphingobacterium wenxiniae</name>
    <dbReference type="NCBI Taxonomy" id="683125"/>
    <lineage>
        <taxon>Bacteria</taxon>
        <taxon>Pseudomonadati</taxon>
        <taxon>Bacteroidota</taxon>
        <taxon>Sphingobacteriia</taxon>
        <taxon>Sphingobacteriales</taxon>
        <taxon>Sphingobacteriaceae</taxon>
        <taxon>Sphingobacterium</taxon>
    </lineage>
</organism>
<gene>
    <name evidence="1" type="ORF">SAMN05660206_10434</name>
</gene>
<evidence type="ECO:0000313" key="2">
    <source>
        <dbReference type="Proteomes" id="UP000198785"/>
    </source>
</evidence>
<name>A0A1I6RZ24_9SPHI</name>
<reference evidence="1 2" key="1">
    <citation type="submission" date="2016-10" db="EMBL/GenBank/DDBJ databases">
        <authorList>
            <person name="de Groot N.N."/>
        </authorList>
    </citation>
    <scope>NUCLEOTIDE SEQUENCE [LARGE SCALE GENOMIC DNA]</scope>
    <source>
        <strain evidence="1 2">DSM 22789</strain>
    </source>
</reference>
<keyword evidence="2" id="KW-1185">Reference proteome</keyword>
<dbReference type="AlphaFoldDB" id="A0A1I6RZ24"/>
<dbReference type="STRING" id="683125.SAMN05660206_10434"/>